<dbReference type="EMBL" id="VWPJ01000005">
    <property type="protein sequence ID" value="KAA5606142.1"/>
    <property type="molecule type" value="Genomic_DNA"/>
</dbReference>
<proteinExistence type="predicted"/>
<gene>
    <name evidence="2" type="ORF">F1188_06855</name>
</gene>
<comment type="caution">
    <text evidence="2">The sequence shown here is derived from an EMBL/GenBank/DDBJ whole genome shotgun (WGS) entry which is preliminary data.</text>
</comment>
<accession>A0A5M6IDJ8</accession>
<evidence type="ECO:0000313" key="3">
    <source>
        <dbReference type="Proteomes" id="UP000324065"/>
    </source>
</evidence>
<feature type="region of interest" description="Disordered" evidence="1">
    <location>
        <begin position="1"/>
        <end position="42"/>
    </location>
</feature>
<dbReference type="Proteomes" id="UP000324065">
    <property type="component" value="Unassembled WGS sequence"/>
</dbReference>
<dbReference type="AlphaFoldDB" id="A0A5M6IDJ8"/>
<dbReference type="Gene3D" id="3.40.630.40">
    <property type="entry name" value="Zn-dependent exopeptidases"/>
    <property type="match status" value="1"/>
</dbReference>
<dbReference type="GO" id="GO:0016787">
    <property type="term" value="F:hydrolase activity"/>
    <property type="evidence" value="ECO:0007669"/>
    <property type="project" value="UniProtKB-KW"/>
</dbReference>
<keyword evidence="3" id="KW-1185">Reference proteome</keyword>
<dbReference type="PIRSF" id="PIRSF029730">
    <property type="entry name" value="UCP029730"/>
    <property type="match status" value="1"/>
</dbReference>
<dbReference type="InterPro" id="IPR011227">
    <property type="entry name" value="UCP029730"/>
</dbReference>
<dbReference type="Pfam" id="PF05013">
    <property type="entry name" value="FGase"/>
    <property type="match status" value="1"/>
</dbReference>
<organism evidence="2 3">
    <name type="scientific">Roseospira marina</name>
    <dbReference type="NCBI Taxonomy" id="140057"/>
    <lineage>
        <taxon>Bacteria</taxon>
        <taxon>Pseudomonadati</taxon>
        <taxon>Pseudomonadota</taxon>
        <taxon>Alphaproteobacteria</taxon>
        <taxon>Rhodospirillales</taxon>
        <taxon>Rhodospirillaceae</taxon>
        <taxon>Roseospira</taxon>
    </lineage>
</organism>
<keyword evidence="2" id="KW-0378">Hydrolase</keyword>
<name>A0A5M6IDJ8_9PROT</name>
<dbReference type="OrthoDB" id="9815326at2"/>
<sequence>MSYLQGETGVNPRDALNGLASGVLSEGEPAPVAHENPNGTSPAVVVCEHGGRRIPARLGSLGLAEEHLAKHFMWDIGALDLARAIATRLNAPLIHQPYSRMVCDGNRPTTAPDFIPEHGEGIPVPGNVDLSPEEVAARTAAIWQPYQDHIASVLEARAAASTPTVFVSIHSFTPVFYGTPRPWHVGVLYDRDPVLSPALFDGLARTLGERVVGRNEPYVMSRTSDYTVPVHGEDRGLPSVEIEVRNDLIRDPTGVDQWAGVLTPALIQAARAVGIALEDVTITREGPL</sequence>
<protein>
    <submittedName>
        <fullName evidence="2">N-formylglutamate amidohydrolase</fullName>
    </submittedName>
</protein>
<dbReference type="InterPro" id="IPR007709">
    <property type="entry name" value="N-FG_amidohydro"/>
</dbReference>
<reference evidence="2 3" key="1">
    <citation type="submission" date="2019-09" db="EMBL/GenBank/DDBJ databases">
        <title>Genome sequence of Roseospira marina, one of the more divergent members of the non-sulfur purple photosynthetic bacterial family, the Rhodospirillaceae.</title>
        <authorList>
            <person name="Meyer T."/>
            <person name="Kyndt J."/>
        </authorList>
    </citation>
    <scope>NUCLEOTIDE SEQUENCE [LARGE SCALE GENOMIC DNA]</scope>
    <source>
        <strain evidence="2 3">DSM 15113</strain>
    </source>
</reference>
<evidence type="ECO:0000313" key="2">
    <source>
        <dbReference type="EMBL" id="KAA5606142.1"/>
    </source>
</evidence>
<evidence type="ECO:0000256" key="1">
    <source>
        <dbReference type="SAM" id="MobiDB-lite"/>
    </source>
</evidence>
<dbReference type="SUPFAM" id="SSF53187">
    <property type="entry name" value="Zn-dependent exopeptidases"/>
    <property type="match status" value="1"/>
</dbReference>